<evidence type="ECO:0008006" key="4">
    <source>
        <dbReference type="Google" id="ProtNLM"/>
    </source>
</evidence>
<gene>
    <name evidence="2" type="ORF">GCM10009550_10330</name>
</gene>
<dbReference type="RefSeq" id="WP_344237211.1">
    <property type="nucleotide sequence ID" value="NZ_BAAAHH010000002.1"/>
</dbReference>
<reference evidence="2 3" key="1">
    <citation type="journal article" date="2019" name="Int. J. Syst. Evol. Microbiol.">
        <title>The Global Catalogue of Microorganisms (GCM) 10K type strain sequencing project: providing services to taxonomists for standard genome sequencing and annotation.</title>
        <authorList>
            <consortium name="The Broad Institute Genomics Platform"/>
            <consortium name="The Broad Institute Genome Sequencing Center for Infectious Disease"/>
            <person name="Wu L."/>
            <person name="Ma J."/>
        </authorList>
    </citation>
    <scope>NUCLEOTIDE SEQUENCE [LARGE SCALE GENOMIC DNA]</scope>
    <source>
        <strain evidence="2 3">JCM 10696</strain>
    </source>
</reference>
<dbReference type="Pfam" id="PF18969">
    <property type="entry name" value="DUF5708"/>
    <property type="match status" value="1"/>
</dbReference>
<evidence type="ECO:0000256" key="1">
    <source>
        <dbReference type="SAM" id="Phobius"/>
    </source>
</evidence>
<feature type="transmembrane region" description="Helical" evidence="1">
    <location>
        <begin position="59"/>
        <end position="77"/>
    </location>
</feature>
<keyword evidence="1" id="KW-0812">Transmembrane</keyword>
<accession>A0ABN1QDE1</accession>
<comment type="caution">
    <text evidence="2">The sequence shown here is derived from an EMBL/GenBank/DDBJ whole genome shotgun (WGS) entry which is preliminary data.</text>
</comment>
<name>A0ABN1QDE1_9ACTN</name>
<keyword evidence="3" id="KW-1185">Reference proteome</keyword>
<dbReference type="InterPro" id="IPR043762">
    <property type="entry name" value="DUF5708"/>
</dbReference>
<organism evidence="2 3">
    <name type="scientific">Actinocorallia libanotica</name>
    <dbReference type="NCBI Taxonomy" id="46162"/>
    <lineage>
        <taxon>Bacteria</taxon>
        <taxon>Bacillati</taxon>
        <taxon>Actinomycetota</taxon>
        <taxon>Actinomycetes</taxon>
        <taxon>Streptosporangiales</taxon>
        <taxon>Thermomonosporaceae</taxon>
        <taxon>Actinocorallia</taxon>
    </lineage>
</organism>
<dbReference type="EMBL" id="BAAAHH010000002">
    <property type="protein sequence ID" value="GAA0940693.1"/>
    <property type="molecule type" value="Genomic_DNA"/>
</dbReference>
<keyword evidence="1" id="KW-0472">Membrane</keyword>
<feature type="transmembrane region" description="Helical" evidence="1">
    <location>
        <begin position="29"/>
        <end position="47"/>
    </location>
</feature>
<keyword evidence="1" id="KW-1133">Transmembrane helix</keyword>
<dbReference type="Proteomes" id="UP001500665">
    <property type="component" value="Unassembled WGS sequence"/>
</dbReference>
<proteinExistence type="predicted"/>
<protein>
    <recommendedName>
        <fullName evidence="4">SdpI/YhfL family protein</fullName>
    </recommendedName>
</protein>
<evidence type="ECO:0000313" key="3">
    <source>
        <dbReference type="Proteomes" id="UP001500665"/>
    </source>
</evidence>
<sequence>MWFVPDLARIREKAAYRDGEAMMGAGSKAVVWGGVTFVIGLTLWSFAGDVETPVVTLTKVGVVLMVVGGLEAAYGLYRGAVGGK</sequence>
<evidence type="ECO:0000313" key="2">
    <source>
        <dbReference type="EMBL" id="GAA0940693.1"/>
    </source>
</evidence>